<gene>
    <name evidence="1" type="ORF">ACFQKB_22870</name>
</gene>
<evidence type="ECO:0000313" key="2">
    <source>
        <dbReference type="Proteomes" id="UP001596380"/>
    </source>
</evidence>
<proteinExistence type="predicted"/>
<reference evidence="2" key="1">
    <citation type="journal article" date="2019" name="Int. J. Syst. Evol. Microbiol.">
        <title>The Global Catalogue of Microorganisms (GCM) 10K type strain sequencing project: providing services to taxonomists for standard genome sequencing and annotation.</title>
        <authorList>
            <consortium name="The Broad Institute Genomics Platform"/>
            <consortium name="The Broad Institute Genome Sequencing Center for Infectious Disease"/>
            <person name="Wu L."/>
            <person name="Ma J."/>
        </authorList>
    </citation>
    <scope>NUCLEOTIDE SEQUENCE [LARGE SCALE GENOMIC DNA]</scope>
    <source>
        <strain evidence="2">JCM 3369</strain>
    </source>
</reference>
<dbReference type="RefSeq" id="WP_160822385.1">
    <property type="nucleotide sequence ID" value="NZ_JBHSXE010000001.1"/>
</dbReference>
<accession>A0ABW2CLD6</accession>
<organism evidence="1 2">
    <name type="scientific">Actinomadura yumaensis</name>
    <dbReference type="NCBI Taxonomy" id="111807"/>
    <lineage>
        <taxon>Bacteria</taxon>
        <taxon>Bacillati</taxon>
        <taxon>Actinomycetota</taxon>
        <taxon>Actinomycetes</taxon>
        <taxon>Streptosporangiales</taxon>
        <taxon>Thermomonosporaceae</taxon>
        <taxon>Actinomadura</taxon>
    </lineage>
</organism>
<dbReference type="Pfam" id="PF11209">
    <property type="entry name" value="LmeA"/>
    <property type="match status" value="1"/>
</dbReference>
<dbReference type="Proteomes" id="UP001596380">
    <property type="component" value="Unassembled WGS sequence"/>
</dbReference>
<sequence length="226" mass="23902">MDPLPRRRARRWPIVLACVLLLLVMAVAVADRLAAAYAERTMASEIKKEGFPTTPDVTIKGVPFLTQVVSRDFHDVRLKAKNIAEGPLNITRLDARARDVHVDSGFRSGTLGSVDGSAFVSFADLAKAGGEPAMELKAAGPGKVQANVDLGVTEGTATASVTKEGGNIRVKALSVEDFPLEDLGDTLDFTVPVSGLPMGLAFQSLTVGKDGVSLAITGRNVKFTDQ</sequence>
<dbReference type="EMBL" id="JBHSXS010000014">
    <property type="protein sequence ID" value="MFC6882616.1"/>
    <property type="molecule type" value="Genomic_DNA"/>
</dbReference>
<dbReference type="InterPro" id="IPR021373">
    <property type="entry name" value="DUF2993"/>
</dbReference>
<protein>
    <submittedName>
        <fullName evidence="1">DUF2993 domain-containing protein</fullName>
    </submittedName>
</protein>
<keyword evidence="2" id="KW-1185">Reference proteome</keyword>
<name>A0ABW2CLD6_9ACTN</name>
<evidence type="ECO:0000313" key="1">
    <source>
        <dbReference type="EMBL" id="MFC6882616.1"/>
    </source>
</evidence>
<comment type="caution">
    <text evidence="1">The sequence shown here is derived from an EMBL/GenBank/DDBJ whole genome shotgun (WGS) entry which is preliminary data.</text>
</comment>